<organism evidence="9 10">
    <name type="scientific">Cytospora leucostoma</name>
    <dbReference type="NCBI Taxonomy" id="1230097"/>
    <lineage>
        <taxon>Eukaryota</taxon>
        <taxon>Fungi</taxon>
        <taxon>Dikarya</taxon>
        <taxon>Ascomycota</taxon>
        <taxon>Pezizomycotina</taxon>
        <taxon>Sordariomycetes</taxon>
        <taxon>Sordariomycetidae</taxon>
        <taxon>Diaporthales</taxon>
        <taxon>Cytosporaceae</taxon>
        <taxon>Cytospora</taxon>
    </lineage>
</organism>
<dbReference type="SMART" id="SM01403">
    <property type="entry name" value="Ribosomal_S10"/>
    <property type="match status" value="1"/>
</dbReference>
<evidence type="ECO:0000256" key="6">
    <source>
        <dbReference type="ARBA" id="ARBA00078476"/>
    </source>
</evidence>
<feature type="compositionally biased region" description="Low complexity" evidence="7">
    <location>
        <begin position="253"/>
        <end position="263"/>
    </location>
</feature>
<dbReference type="GO" id="GO:0006412">
    <property type="term" value="P:translation"/>
    <property type="evidence" value="ECO:0007669"/>
    <property type="project" value="InterPro"/>
</dbReference>
<feature type="compositionally biased region" description="Polar residues" evidence="7">
    <location>
        <begin position="37"/>
        <end position="48"/>
    </location>
</feature>
<evidence type="ECO:0000313" key="9">
    <source>
        <dbReference type="EMBL" id="ROW14355.1"/>
    </source>
</evidence>
<dbReference type="Proteomes" id="UP000285146">
    <property type="component" value="Unassembled WGS sequence"/>
</dbReference>
<dbReference type="OrthoDB" id="366214at2759"/>
<dbReference type="STRING" id="1230097.A0A423XE30"/>
<dbReference type="HAMAP" id="MF_00508">
    <property type="entry name" value="Ribosomal_uS10"/>
    <property type="match status" value="1"/>
</dbReference>
<evidence type="ECO:0000256" key="2">
    <source>
        <dbReference type="ARBA" id="ARBA00022980"/>
    </source>
</evidence>
<dbReference type="InterPro" id="IPR027486">
    <property type="entry name" value="Ribosomal_uS10_dom"/>
</dbReference>
<dbReference type="InterPro" id="IPR036838">
    <property type="entry name" value="Ribosomal_uS10_dom_sf"/>
</dbReference>
<dbReference type="Gene3D" id="3.30.70.600">
    <property type="entry name" value="Ribosomal protein S10 domain"/>
    <property type="match status" value="1"/>
</dbReference>
<proteinExistence type="inferred from homology"/>
<feature type="region of interest" description="Disordered" evidence="7">
    <location>
        <begin position="253"/>
        <end position="292"/>
    </location>
</feature>
<dbReference type="InParanoid" id="A0A423XE30"/>
<protein>
    <recommendedName>
        <fullName evidence="4">Small ribosomal subunit protein uS10m</fullName>
    </recommendedName>
    <alternativeName>
        <fullName evidence="5">37S ribosomal protein S10, mitochondrial</fullName>
    </alternativeName>
    <alternativeName>
        <fullName evidence="6">Mitochondrial ribosomal small subunit protein 10</fullName>
    </alternativeName>
</protein>
<evidence type="ECO:0000256" key="4">
    <source>
        <dbReference type="ARBA" id="ARBA00035261"/>
    </source>
</evidence>
<sequence length="554" mass="61131">MNAPPVLRPLRALLQRRLRPAPSHSIRAPYYIRASQIGTQLRYNSSTPPEKPAKPEQTTEEPAKAHTSENTTPKKAGEAQDINADTHLEPPQREKAAQGEIKIHQAVDEGDIPGDVITNFKIPDVASIPRPRLDEEFLKSAFQQFRAVSADVQAGIEEVLARQIDAHDGVDPSEVAEAVEALTDAKNVADFAAGIAAGTAEANVADAQGAAVPKHDDAFEGVNMQEVEALAQELRGLNELREAFEAEAAQAKFASEEAAAPESEAVKAAEEVRETEESDVGEAEVAQAEPYTATEAQEIVNEDVAKTGLEETPAQKAEERLDSIAAALQEELAKVKEDSLSSAVESELEQRTEEGAAQLVETREEDDIPAEPSRLPRNVQALYLQPLRRQAQYGVPSCDLQLRSYSVRPLESFCDFALRAAYYLGLPAYGPTPLPKIIERWTVPKASFIFKKSQENFERITRRRLIQIRDGHPETVQIWLAFLQKHQQAGVGMKANVWEFSSLDVAKQMDEAYEQAKPLIDKKFKLLGQDKEFATVEKVDEILTTERYKLAGGR</sequence>
<dbReference type="FunFam" id="3.30.70.600:FF:000003">
    <property type="entry name" value="30S ribosomal protein S10"/>
    <property type="match status" value="1"/>
</dbReference>
<keyword evidence="2" id="KW-0689">Ribosomal protein</keyword>
<gene>
    <name evidence="9" type="ORF">VPNG_03852</name>
</gene>
<dbReference type="GO" id="GO:1990904">
    <property type="term" value="C:ribonucleoprotein complex"/>
    <property type="evidence" value="ECO:0007669"/>
    <property type="project" value="UniProtKB-KW"/>
</dbReference>
<comment type="caution">
    <text evidence="9">The sequence shown here is derived from an EMBL/GenBank/DDBJ whole genome shotgun (WGS) entry which is preliminary data.</text>
</comment>
<keyword evidence="10" id="KW-1185">Reference proteome</keyword>
<evidence type="ECO:0000256" key="1">
    <source>
        <dbReference type="ARBA" id="ARBA00007102"/>
    </source>
</evidence>
<feature type="compositionally biased region" description="Basic and acidic residues" evidence="7">
    <location>
        <begin position="84"/>
        <end position="97"/>
    </location>
</feature>
<dbReference type="AlphaFoldDB" id="A0A423XE30"/>
<evidence type="ECO:0000313" key="10">
    <source>
        <dbReference type="Proteomes" id="UP000285146"/>
    </source>
</evidence>
<evidence type="ECO:0000256" key="5">
    <source>
        <dbReference type="ARBA" id="ARBA00042916"/>
    </source>
</evidence>
<dbReference type="EMBL" id="LKEB01000014">
    <property type="protein sequence ID" value="ROW14355.1"/>
    <property type="molecule type" value="Genomic_DNA"/>
</dbReference>
<keyword evidence="3" id="KW-0687">Ribonucleoprotein</keyword>
<dbReference type="InterPro" id="IPR001848">
    <property type="entry name" value="Ribosomal_uS10"/>
</dbReference>
<dbReference type="SUPFAM" id="SSF54999">
    <property type="entry name" value="Ribosomal protein S10"/>
    <property type="match status" value="1"/>
</dbReference>
<feature type="compositionally biased region" description="Acidic residues" evidence="7">
    <location>
        <begin position="273"/>
        <end position="282"/>
    </location>
</feature>
<feature type="region of interest" description="Disordered" evidence="7">
    <location>
        <begin position="37"/>
        <end position="97"/>
    </location>
</feature>
<reference evidence="9 10" key="1">
    <citation type="submission" date="2015-09" db="EMBL/GenBank/DDBJ databases">
        <title>Host preference determinants of Valsa canker pathogens revealed by comparative genomics.</title>
        <authorList>
            <person name="Yin Z."/>
            <person name="Huang L."/>
        </authorList>
    </citation>
    <scope>NUCLEOTIDE SEQUENCE [LARGE SCALE GENOMIC DNA]</scope>
    <source>
        <strain evidence="9 10">SXYLt</strain>
    </source>
</reference>
<dbReference type="PANTHER" id="PTHR11700">
    <property type="entry name" value="30S RIBOSOMAL PROTEIN S10 FAMILY MEMBER"/>
    <property type="match status" value="1"/>
</dbReference>
<name>A0A423XE30_9PEZI</name>
<evidence type="ECO:0000259" key="8">
    <source>
        <dbReference type="SMART" id="SM01403"/>
    </source>
</evidence>
<feature type="domain" description="Small ribosomal subunit protein uS10" evidence="8">
    <location>
        <begin position="399"/>
        <end position="496"/>
    </location>
</feature>
<evidence type="ECO:0000256" key="7">
    <source>
        <dbReference type="SAM" id="MobiDB-lite"/>
    </source>
</evidence>
<comment type="similarity">
    <text evidence="1">Belongs to the universal ribosomal protein uS10 family.</text>
</comment>
<dbReference type="Pfam" id="PF00338">
    <property type="entry name" value="Ribosomal_S10"/>
    <property type="match status" value="1"/>
</dbReference>
<accession>A0A423XE30</accession>
<evidence type="ECO:0000256" key="3">
    <source>
        <dbReference type="ARBA" id="ARBA00023274"/>
    </source>
</evidence>
<dbReference type="GO" id="GO:0003735">
    <property type="term" value="F:structural constituent of ribosome"/>
    <property type="evidence" value="ECO:0007669"/>
    <property type="project" value="InterPro"/>
</dbReference>
<dbReference type="GO" id="GO:0005840">
    <property type="term" value="C:ribosome"/>
    <property type="evidence" value="ECO:0007669"/>
    <property type="project" value="UniProtKB-KW"/>
</dbReference>